<proteinExistence type="predicted"/>
<name>A0A840PEI9_9ACTN</name>
<evidence type="ECO:0000313" key="2">
    <source>
        <dbReference type="Proteomes" id="UP000578449"/>
    </source>
</evidence>
<protein>
    <submittedName>
        <fullName evidence="1">Uncharacterized protein</fullName>
    </submittedName>
</protein>
<comment type="caution">
    <text evidence="1">The sequence shown here is derived from an EMBL/GenBank/DDBJ whole genome shotgun (WGS) entry which is preliminary data.</text>
</comment>
<dbReference type="RefSeq" id="WP_185054498.1">
    <property type="nucleotide sequence ID" value="NZ_BAABIX010000038.1"/>
</dbReference>
<dbReference type="AlphaFoldDB" id="A0A840PEI9"/>
<dbReference type="EMBL" id="JACHGN010000019">
    <property type="protein sequence ID" value="MBB5137592.1"/>
    <property type="molecule type" value="Genomic_DNA"/>
</dbReference>
<reference evidence="1 2" key="1">
    <citation type="submission" date="2020-08" db="EMBL/GenBank/DDBJ databases">
        <title>Genomic Encyclopedia of Type Strains, Phase IV (KMG-IV): sequencing the most valuable type-strain genomes for metagenomic binning, comparative biology and taxonomic classification.</title>
        <authorList>
            <person name="Goeker M."/>
        </authorList>
    </citation>
    <scope>NUCLEOTIDE SEQUENCE [LARGE SCALE GENOMIC DNA]</scope>
    <source>
        <strain evidence="1 2">DSM 45615</strain>
    </source>
</reference>
<keyword evidence="2" id="KW-1185">Reference proteome</keyword>
<sequence>MGSQAGEHLAAWEALAPEQRPACAAGELSLPQQRQLIDATRAYIEALSAIEGSAANGS</sequence>
<gene>
    <name evidence="1" type="ORF">HNP84_007344</name>
</gene>
<evidence type="ECO:0000313" key="1">
    <source>
        <dbReference type="EMBL" id="MBB5137592.1"/>
    </source>
</evidence>
<organism evidence="1 2">
    <name type="scientific">Thermocatellispora tengchongensis</name>
    <dbReference type="NCBI Taxonomy" id="1073253"/>
    <lineage>
        <taxon>Bacteria</taxon>
        <taxon>Bacillati</taxon>
        <taxon>Actinomycetota</taxon>
        <taxon>Actinomycetes</taxon>
        <taxon>Streptosporangiales</taxon>
        <taxon>Streptosporangiaceae</taxon>
        <taxon>Thermocatellispora</taxon>
    </lineage>
</organism>
<dbReference type="Proteomes" id="UP000578449">
    <property type="component" value="Unassembled WGS sequence"/>
</dbReference>
<accession>A0A840PEI9</accession>